<feature type="compositionally biased region" description="Acidic residues" evidence="1">
    <location>
        <begin position="491"/>
        <end position="501"/>
    </location>
</feature>
<feature type="signal peptide" evidence="3">
    <location>
        <begin position="1"/>
        <end position="21"/>
    </location>
</feature>
<keyword evidence="3" id="KW-0732">Signal</keyword>
<dbReference type="PANTHER" id="PTHR10151">
    <property type="entry name" value="ECTONUCLEOTIDE PYROPHOSPHATASE/PHOSPHODIESTERASE"/>
    <property type="match status" value="1"/>
</dbReference>
<dbReference type="AlphaFoldDB" id="A0A8D8X112"/>
<dbReference type="Gene3D" id="3.30.1360.180">
    <property type="match status" value="1"/>
</dbReference>
<protein>
    <submittedName>
        <fullName evidence="4">Ectonucleotide pyrophosphatase/phosphodiesterase family member 5</fullName>
    </submittedName>
</protein>
<keyword evidence="2" id="KW-1133">Transmembrane helix</keyword>
<evidence type="ECO:0000256" key="1">
    <source>
        <dbReference type="SAM" id="MobiDB-lite"/>
    </source>
</evidence>
<sequence length="514" mass="58424">MSLYMQYLCILTTFSIQLASSISTHPLILIVSFDGFYYDYLNRGITPNLLQLRSEGVYSQYMRNIFPTKTYPNHHSISTGLYAEQHGVIDNHIFDVKTNEVFNYSKAMFLRDDVIPIYTLNELAGNGRYSGSMMWPGSDYQYKNNTITYFKKYQYGGSWNAKVDEVVGWFTNKDKPANLVMLYFDEPDGHGHMFGPNSPNISTQIARCDAITRYLLDQLDHVGLKEKINLFILSDHGMSKVQMRDIIDLSPWVNDTNAKFGGGSPTIEIFPNQGKEDEIYQMLSKAAAKLTTFQVFKKEDMPERWHYKNNERTPPILALANVDYAFKDIWDEIKWFEKYNVTVTPDSTIGLHGYDNTDGASPMYPIFLASGPLLKKSTRVDPFENIHLFSLWCQMLKLDPPTAPNLVTPGSLRSVEHLLADNSGSGTSTAPYLATVLLVVVILGSVIFILVIYENFGGLIRLRELISPITRSRNSQSSRRDTTQYRPLSELAEESEESPEESDNRTSSARTPRV</sequence>
<name>A0A8D8X112_9HEMI</name>
<dbReference type="Pfam" id="PF01663">
    <property type="entry name" value="Phosphodiest"/>
    <property type="match status" value="1"/>
</dbReference>
<evidence type="ECO:0000256" key="2">
    <source>
        <dbReference type="SAM" id="Phobius"/>
    </source>
</evidence>
<dbReference type="EMBL" id="HBUF01245940">
    <property type="protein sequence ID" value="CAG6678466.1"/>
    <property type="molecule type" value="Transcribed_RNA"/>
</dbReference>
<dbReference type="PANTHER" id="PTHR10151:SF120">
    <property type="entry name" value="BIS(5'-ADENOSYL)-TRIPHOSPHATASE"/>
    <property type="match status" value="1"/>
</dbReference>
<dbReference type="InterPro" id="IPR002591">
    <property type="entry name" value="Phosphodiest/P_Trfase"/>
</dbReference>
<proteinExistence type="predicted"/>
<dbReference type="CDD" id="cd16018">
    <property type="entry name" value="Enpp"/>
    <property type="match status" value="1"/>
</dbReference>
<organism evidence="4">
    <name type="scientific">Cacopsylla melanoneura</name>
    <dbReference type="NCBI Taxonomy" id="428564"/>
    <lineage>
        <taxon>Eukaryota</taxon>
        <taxon>Metazoa</taxon>
        <taxon>Ecdysozoa</taxon>
        <taxon>Arthropoda</taxon>
        <taxon>Hexapoda</taxon>
        <taxon>Insecta</taxon>
        <taxon>Pterygota</taxon>
        <taxon>Neoptera</taxon>
        <taxon>Paraneoptera</taxon>
        <taxon>Hemiptera</taxon>
        <taxon>Sternorrhyncha</taxon>
        <taxon>Psylloidea</taxon>
        <taxon>Psyllidae</taxon>
        <taxon>Psyllinae</taxon>
        <taxon>Cacopsylla</taxon>
    </lineage>
</organism>
<accession>A0A8D8X112</accession>
<feature type="chain" id="PRO_5036262451" evidence="3">
    <location>
        <begin position="22"/>
        <end position="514"/>
    </location>
</feature>
<dbReference type="GO" id="GO:0016787">
    <property type="term" value="F:hydrolase activity"/>
    <property type="evidence" value="ECO:0007669"/>
    <property type="project" value="UniProtKB-ARBA"/>
</dbReference>
<feature type="region of interest" description="Disordered" evidence="1">
    <location>
        <begin position="471"/>
        <end position="514"/>
    </location>
</feature>
<feature type="transmembrane region" description="Helical" evidence="2">
    <location>
        <begin position="432"/>
        <end position="453"/>
    </location>
</feature>
<keyword evidence="2" id="KW-0812">Transmembrane</keyword>
<dbReference type="EMBL" id="HBUF01595525">
    <property type="protein sequence ID" value="CAG6774641.1"/>
    <property type="molecule type" value="Transcribed_RNA"/>
</dbReference>
<dbReference type="InterPro" id="IPR017850">
    <property type="entry name" value="Alkaline_phosphatase_core_sf"/>
</dbReference>
<evidence type="ECO:0000313" key="4">
    <source>
        <dbReference type="EMBL" id="CAG6678468.1"/>
    </source>
</evidence>
<dbReference type="EMBL" id="HBUF01595527">
    <property type="protein sequence ID" value="CAG6774643.1"/>
    <property type="molecule type" value="Transcribed_RNA"/>
</dbReference>
<dbReference type="Gene3D" id="3.40.720.10">
    <property type="entry name" value="Alkaline Phosphatase, subunit A"/>
    <property type="match status" value="1"/>
</dbReference>
<dbReference type="EMBL" id="HBUF01245942">
    <property type="protein sequence ID" value="CAG6678468.1"/>
    <property type="molecule type" value="Transcribed_RNA"/>
</dbReference>
<reference evidence="4" key="1">
    <citation type="submission" date="2021-05" db="EMBL/GenBank/DDBJ databases">
        <authorList>
            <person name="Alioto T."/>
            <person name="Alioto T."/>
            <person name="Gomez Garrido J."/>
        </authorList>
    </citation>
    <scope>NUCLEOTIDE SEQUENCE</scope>
</reference>
<dbReference type="EMBL" id="HBUF01245943">
    <property type="protein sequence ID" value="CAG6678469.1"/>
    <property type="molecule type" value="Transcribed_RNA"/>
</dbReference>
<evidence type="ECO:0000256" key="3">
    <source>
        <dbReference type="SAM" id="SignalP"/>
    </source>
</evidence>
<keyword evidence="2" id="KW-0472">Membrane</keyword>
<dbReference type="SUPFAM" id="SSF53649">
    <property type="entry name" value="Alkaline phosphatase-like"/>
    <property type="match status" value="1"/>
</dbReference>
<feature type="compositionally biased region" description="Polar residues" evidence="1">
    <location>
        <begin position="505"/>
        <end position="514"/>
    </location>
</feature>